<sequence>MRGYAEEEESSEMLLSEGFWKRGRSRWMSRRYVFSTILLLGLLGIYWLSSMSSNESLSPEDVPDESYDEFTTETNNGPINKNVIDFTSIQKDNFAFHFNGSDVMIFLHIQKTGGTTFGKHLVQDINLESPCSCFKNNPGYLRNNKKKKKKKRKKKLKCDCFRPGDNSKTWLFSRFSTGWKCGLHADWTELSACVDPYLSKTGGPATRRYFYITFLRDPLSRYLSEFRHVQRGATWRSSRHICNGRPASASEIPSCYEPEDNWEDASLEDFMGCPSNLASNRMTRMLADLTLVDCYDTSTMSKEQRDAILLKSAKENLESMAFFGLTEEQIPSQYLFQKIFNLSFKVNFTQNERVQGEATLEELSPEVQKRLKELNHLDLQLYQFAKELMNTRYRVFKVQDTEDNNDSESEKDNMNNNPEDYQ</sequence>
<evidence type="ECO:0000256" key="7">
    <source>
        <dbReference type="ARBA" id="ARBA00023136"/>
    </source>
</evidence>
<protein>
    <recommendedName>
        <fullName evidence="9">Heparan-sulfate 6-O-sulfotransferase</fullName>
        <ecNumber evidence="9">2.8.2.-</ecNumber>
    </recommendedName>
</protein>
<dbReference type="SUPFAM" id="SSF52540">
    <property type="entry name" value="P-loop containing nucleoside triphosphate hydrolases"/>
    <property type="match status" value="1"/>
</dbReference>
<evidence type="ECO:0000256" key="2">
    <source>
        <dbReference type="ARBA" id="ARBA00010109"/>
    </source>
</evidence>
<dbReference type="GO" id="GO:0016020">
    <property type="term" value="C:membrane"/>
    <property type="evidence" value="ECO:0007669"/>
    <property type="project" value="UniProtKB-SubCell"/>
</dbReference>
<dbReference type="InterPro" id="IPR027417">
    <property type="entry name" value="P-loop_NTPase"/>
</dbReference>
<dbReference type="EMBL" id="BT080212">
    <property type="protein sequence ID" value="ACO14636.1"/>
    <property type="molecule type" value="mRNA"/>
</dbReference>
<evidence type="ECO:0000256" key="6">
    <source>
        <dbReference type="ARBA" id="ARBA00022989"/>
    </source>
</evidence>
<dbReference type="Pfam" id="PF03567">
    <property type="entry name" value="Sulfotransfer_2"/>
    <property type="match status" value="1"/>
</dbReference>
<proteinExistence type="evidence at transcript level"/>
<keyword evidence="3 9" id="KW-0808">Transferase</keyword>
<evidence type="ECO:0000256" key="8">
    <source>
        <dbReference type="ARBA" id="ARBA00023180"/>
    </source>
</evidence>
<reference evidence="11" key="1">
    <citation type="submission" date="2009-03" db="EMBL/GenBank/DDBJ databases">
        <title>Caligus clemensi ESTs and full-length cDNAs.</title>
        <authorList>
            <person name="Yasuike M."/>
            <person name="von Schalburg K."/>
            <person name="Cooper G."/>
            <person name="Leong J."/>
            <person name="Jones S.R.M."/>
            <person name="Koop B.F."/>
        </authorList>
    </citation>
    <scope>NUCLEOTIDE SEQUENCE</scope>
    <source>
        <tissue evidence="11">Whole</tissue>
    </source>
</reference>
<evidence type="ECO:0000256" key="4">
    <source>
        <dbReference type="ARBA" id="ARBA00022692"/>
    </source>
</evidence>
<dbReference type="EC" id="2.8.2.-" evidence="9"/>
<keyword evidence="6 9" id="KW-1133">Transmembrane helix</keyword>
<keyword evidence="5 9" id="KW-0735">Signal-anchor</keyword>
<feature type="region of interest" description="Disordered" evidence="10">
    <location>
        <begin position="399"/>
        <end position="422"/>
    </location>
</feature>
<evidence type="ECO:0000256" key="3">
    <source>
        <dbReference type="ARBA" id="ARBA00022679"/>
    </source>
</evidence>
<name>C1C033_CALCM</name>
<comment type="function">
    <text evidence="9">6-O-sulfation enzyme which catalyzes the transfer of sulfate from 3'-phosphoadenosine 5'-phosphosulfate (PAPS) to position 6 of the N-sulfoglucosamine residue (GlcNS) of heparan sulfate.</text>
</comment>
<evidence type="ECO:0000313" key="11">
    <source>
        <dbReference type="EMBL" id="ACO14636.1"/>
    </source>
</evidence>
<comment type="subcellular location">
    <subcellularLocation>
        <location evidence="1 9">Membrane</location>
        <topology evidence="1 9">Single-pass type II membrane protein</topology>
    </subcellularLocation>
</comment>
<dbReference type="AlphaFoldDB" id="C1C033"/>
<organism evidence="11">
    <name type="scientific">Caligus clemensi</name>
    <name type="common">Sea louse</name>
    <dbReference type="NCBI Taxonomy" id="344056"/>
    <lineage>
        <taxon>Eukaryota</taxon>
        <taxon>Metazoa</taxon>
        <taxon>Ecdysozoa</taxon>
        <taxon>Arthropoda</taxon>
        <taxon>Crustacea</taxon>
        <taxon>Multicrustacea</taxon>
        <taxon>Hexanauplia</taxon>
        <taxon>Copepoda</taxon>
        <taxon>Siphonostomatoida</taxon>
        <taxon>Caligidae</taxon>
        <taxon>Caligus</taxon>
    </lineage>
</organism>
<gene>
    <name evidence="11" type="primary">H6ST2</name>
</gene>
<evidence type="ECO:0000256" key="9">
    <source>
        <dbReference type="RuleBase" id="RU364122"/>
    </source>
</evidence>
<dbReference type="PANTHER" id="PTHR12812:SF0">
    <property type="entry name" value="HEPARAN-SULFATE 6-O-SULFOTRANSFERASE"/>
    <property type="match status" value="1"/>
</dbReference>
<keyword evidence="8" id="KW-0325">Glycoprotein</keyword>
<accession>C1C033</accession>
<evidence type="ECO:0000256" key="5">
    <source>
        <dbReference type="ARBA" id="ARBA00022968"/>
    </source>
</evidence>
<comment type="similarity">
    <text evidence="2 9">Belongs to the sulfotransferase 6 family.</text>
</comment>
<feature type="transmembrane region" description="Helical" evidence="9">
    <location>
        <begin position="32"/>
        <end position="49"/>
    </location>
</feature>
<evidence type="ECO:0000256" key="10">
    <source>
        <dbReference type="SAM" id="MobiDB-lite"/>
    </source>
</evidence>
<dbReference type="InterPro" id="IPR005331">
    <property type="entry name" value="Sulfotransferase"/>
</dbReference>
<dbReference type="PANTHER" id="PTHR12812">
    <property type="entry name" value="HEPARAN SULFATE 6-O-SULFOTRANSFERASE 3"/>
    <property type="match status" value="1"/>
</dbReference>
<dbReference type="FunFam" id="3.40.50.300:FF:000347">
    <property type="entry name" value="Heparan-sulfate 6-O-sulfotransferase"/>
    <property type="match status" value="1"/>
</dbReference>
<comment type="catalytic activity">
    <reaction evidence="9">
        <text>alpha-D-glucosaminyl-[heparan sulfate](n) + 3'-phosphoadenylyl sulfate = 6-sulfo-alpha-D-glucosaminyl-[heparan sulfate](n) + adenosine 3',5'-bisphosphate + H(+)</text>
        <dbReference type="Rhea" id="RHEA:56604"/>
        <dbReference type="Rhea" id="RHEA-COMP:9830"/>
        <dbReference type="Rhea" id="RHEA-COMP:14621"/>
        <dbReference type="ChEBI" id="CHEBI:15378"/>
        <dbReference type="ChEBI" id="CHEBI:58339"/>
        <dbReference type="ChEBI" id="CHEBI:58343"/>
        <dbReference type="ChEBI" id="CHEBI:58388"/>
        <dbReference type="ChEBI" id="CHEBI:140604"/>
    </reaction>
</comment>
<dbReference type="GO" id="GO:0017095">
    <property type="term" value="F:heparan sulfate 6-sulfotransferase activity"/>
    <property type="evidence" value="ECO:0007669"/>
    <property type="project" value="TreeGrafter"/>
</dbReference>
<dbReference type="InterPro" id="IPR010635">
    <property type="entry name" value="Heparan_SO4-6-sulfoTrfase"/>
</dbReference>
<keyword evidence="7 9" id="KW-0472">Membrane</keyword>
<dbReference type="Gene3D" id="3.40.50.300">
    <property type="entry name" value="P-loop containing nucleotide triphosphate hydrolases"/>
    <property type="match status" value="1"/>
</dbReference>
<evidence type="ECO:0000256" key="1">
    <source>
        <dbReference type="ARBA" id="ARBA00004606"/>
    </source>
</evidence>
<keyword evidence="4 9" id="KW-0812">Transmembrane</keyword>